<proteinExistence type="predicted"/>
<feature type="chain" id="PRO_5040766859" description="Tryptophan synthase beta chain-like PALP domain-containing protein" evidence="1">
    <location>
        <begin position="20"/>
        <end position="369"/>
    </location>
</feature>
<name>A0A9W7FD44_9STRA</name>
<gene>
    <name evidence="3" type="ORF">TrLO_g9155</name>
</gene>
<dbReference type="CDD" id="cd01561">
    <property type="entry name" value="CBS_like"/>
    <property type="match status" value="1"/>
</dbReference>
<reference evidence="4" key="1">
    <citation type="journal article" date="2023" name="Commun. Biol.">
        <title>Genome analysis of Parmales, the sister group of diatoms, reveals the evolutionary specialization of diatoms from phago-mixotrophs to photoautotrophs.</title>
        <authorList>
            <person name="Ban H."/>
            <person name="Sato S."/>
            <person name="Yoshikawa S."/>
            <person name="Yamada K."/>
            <person name="Nakamura Y."/>
            <person name="Ichinomiya M."/>
            <person name="Sato N."/>
            <person name="Blanc-Mathieu R."/>
            <person name="Endo H."/>
            <person name="Kuwata A."/>
            <person name="Ogata H."/>
        </authorList>
    </citation>
    <scope>NUCLEOTIDE SEQUENCE [LARGE SCALE GENOMIC DNA]</scope>
    <source>
        <strain evidence="4">NIES 3700</strain>
    </source>
</reference>
<evidence type="ECO:0000259" key="2">
    <source>
        <dbReference type="Pfam" id="PF00291"/>
    </source>
</evidence>
<dbReference type="InterPro" id="IPR036052">
    <property type="entry name" value="TrpB-like_PALP_sf"/>
</dbReference>
<evidence type="ECO:0000313" key="4">
    <source>
        <dbReference type="Proteomes" id="UP001165122"/>
    </source>
</evidence>
<comment type="caution">
    <text evidence="3">The sequence shown here is derived from an EMBL/GenBank/DDBJ whole genome shotgun (WGS) entry which is preliminary data.</text>
</comment>
<dbReference type="OrthoDB" id="10259545at2759"/>
<dbReference type="PANTHER" id="PTHR10314">
    <property type="entry name" value="CYSTATHIONINE BETA-SYNTHASE"/>
    <property type="match status" value="1"/>
</dbReference>
<keyword evidence="1" id="KW-0732">Signal</keyword>
<protein>
    <recommendedName>
        <fullName evidence="2">Tryptophan synthase beta chain-like PALP domain-containing protein</fullName>
    </recommendedName>
</protein>
<evidence type="ECO:0000313" key="3">
    <source>
        <dbReference type="EMBL" id="GMI09931.1"/>
    </source>
</evidence>
<dbReference type="InterPro" id="IPR050214">
    <property type="entry name" value="Cys_Synth/Cystath_Beta-Synth"/>
</dbReference>
<dbReference type="Gene3D" id="3.40.50.1100">
    <property type="match status" value="2"/>
</dbReference>
<organism evidence="3 4">
    <name type="scientific">Triparma laevis f. longispina</name>
    <dbReference type="NCBI Taxonomy" id="1714387"/>
    <lineage>
        <taxon>Eukaryota</taxon>
        <taxon>Sar</taxon>
        <taxon>Stramenopiles</taxon>
        <taxon>Ochrophyta</taxon>
        <taxon>Bolidophyceae</taxon>
        <taxon>Parmales</taxon>
        <taxon>Triparmaceae</taxon>
        <taxon>Triparma</taxon>
    </lineage>
</organism>
<feature type="domain" description="Tryptophan synthase beta chain-like PALP" evidence="2">
    <location>
        <begin position="36"/>
        <end position="322"/>
    </location>
</feature>
<sequence length="369" mass="40328">MESATLFILSFLLYPLLPPLPPPPSLLTLLNSHPHTLSIGSTPLLPLPHLSSTLSCKIYLKDESKNPTGTSKDRIALSILRSLLSLSPNLTSISEGTSGSTGIALANLCRIIGVECRIVMPDDQSERKVELMREAGAKVRVVKTASISNPKNYVNLASKSPNFANQFNNPSNYKAHYTTTGPEILNDLKSLDTKPDIFVMSAGTGGTISGCGNYLKDTASTKVVLADCEGSVLHSKITDGVAFTREMVERGVKLNRYDTICEGIGLDRVTKNFDKGKIDGSHKIMDQEIVYMKRWIEKYENINIGSSTACNIVAVCREAKKGGVLVTVKCSLGEREDERIGCKEFVEGRGLRWEGFEEWFESEFAGSSN</sequence>
<dbReference type="Proteomes" id="UP001165122">
    <property type="component" value="Unassembled WGS sequence"/>
</dbReference>
<keyword evidence="4" id="KW-1185">Reference proteome</keyword>
<dbReference type="InterPro" id="IPR001926">
    <property type="entry name" value="TrpB-like_PALP"/>
</dbReference>
<accession>A0A9W7FD44</accession>
<dbReference type="EMBL" id="BRXW01000143">
    <property type="protein sequence ID" value="GMI09931.1"/>
    <property type="molecule type" value="Genomic_DNA"/>
</dbReference>
<dbReference type="AlphaFoldDB" id="A0A9W7FD44"/>
<feature type="signal peptide" evidence="1">
    <location>
        <begin position="1"/>
        <end position="19"/>
    </location>
</feature>
<dbReference type="Pfam" id="PF00291">
    <property type="entry name" value="PALP"/>
    <property type="match status" value="1"/>
</dbReference>
<evidence type="ECO:0000256" key="1">
    <source>
        <dbReference type="SAM" id="SignalP"/>
    </source>
</evidence>
<dbReference type="SUPFAM" id="SSF53686">
    <property type="entry name" value="Tryptophan synthase beta subunit-like PLP-dependent enzymes"/>
    <property type="match status" value="1"/>
</dbReference>